<dbReference type="EMBL" id="LGRX02019448">
    <property type="protein sequence ID" value="KAK3258566.1"/>
    <property type="molecule type" value="Genomic_DNA"/>
</dbReference>
<dbReference type="GO" id="GO:0003341">
    <property type="term" value="P:cilium movement"/>
    <property type="evidence" value="ECO:0007669"/>
    <property type="project" value="TreeGrafter"/>
</dbReference>
<keyword evidence="10" id="KW-0206">Cytoskeleton</keyword>
<dbReference type="GO" id="GO:0036158">
    <property type="term" value="P:outer dynein arm assembly"/>
    <property type="evidence" value="ECO:0007669"/>
    <property type="project" value="TreeGrafter"/>
</dbReference>
<dbReference type="SUPFAM" id="SSF50978">
    <property type="entry name" value="WD40 repeat-like"/>
    <property type="match status" value="1"/>
</dbReference>
<accession>A0AAE0FEY7</accession>
<evidence type="ECO:0000313" key="13">
    <source>
        <dbReference type="EMBL" id="KAK3258566.1"/>
    </source>
</evidence>
<evidence type="ECO:0000256" key="2">
    <source>
        <dbReference type="ARBA" id="ARBA00011059"/>
    </source>
</evidence>
<evidence type="ECO:0000256" key="1">
    <source>
        <dbReference type="ARBA" id="ARBA00004430"/>
    </source>
</evidence>
<evidence type="ECO:0000256" key="3">
    <source>
        <dbReference type="ARBA" id="ARBA00022490"/>
    </source>
</evidence>
<comment type="subcellular location">
    <subcellularLocation>
        <location evidence="1">Cytoplasm</location>
        <location evidence="1">Cytoskeleton</location>
        <location evidence="1">Cilium axoneme</location>
    </subcellularLocation>
</comment>
<evidence type="ECO:0000256" key="4">
    <source>
        <dbReference type="ARBA" id="ARBA00022574"/>
    </source>
</evidence>
<keyword evidence="3" id="KW-0963">Cytoplasm</keyword>
<evidence type="ECO:0000256" key="9">
    <source>
        <dbReference type="ARBA" id="ARBA00023175"/>
    </source>
</evidence>
<feature type="compositionally biased region" description="Basic and acidic residues" evidence="12">
    <location>
        <begin position="513"/>
        <end position="522"/>
    </location>
</feature>
<keyword evidence="6" id="KW-0677">Repeat</keyword>
<evidence type="ECO:0000256" key="12">
    <source>
        <dbReference type="SAM" id="MobiDB-lite"/>
    </source>
</evidence>
<comment type="caution">
    <text evidence="13">The sequence shown here is derived from an EMBL/GenBank/DDBJ whole genome shotgun (WGS) entry which is preliminary data.</text>
</comment>
<dbReference type="GO" id="GO:0045504">
    <property type="term" value="F:dynein heavy chain binding"/>
    <property type="evidence" value="ECO:0007669"/>
    <property type="project" value="TreeGrafter"/>
</dbReference>
<keyword evidence="5" id="KW-0493">Microtubule</keyword>
<name>A0AAE0FEY7_9CHLO</name>
<evidence type="ECO:0000313" key="14">
    <source>
        <dbReference type="Proteomes" id="UP001190700"/>
    </source>
</evidence>
<keyword evidence="8" id="KW-0969">Cilium</keyword>
<dbReference type="InterPro" id="IPR036322">
    <property type="entry name" value="WD40_repeat_dom_sf"/>
</dbReference>
<dbReference type="InterPro" id="IPR015943">
    <property type="entry name" value="WD40/YVTN_repeat-like_dom_sf"/>
</dbReference>
<dbReference type="InterPro" id="IPR001680">
    <property type="entry name" value="WD40_rpt"/>
</dbReference>
<dbReference type="GO" id="GO:0045503">
    <property type="term" value="F:dynein light chain binding"/>
    <property type="evidence" value="ECO:0007669"/>
    <property type="project" value="TreeGrafter"/>
</dbReference>
<dbReference type="PANTHER" id="PTHR12442:SF7">
    <property type="entry name" value="DYNEIN AXONEMAL INTERMEDIATE CHAIN 2"/>
    <property type="match status" value="1"/>
</dbReference>
<dbReference type="InterPro" id="IPR050687">
    <property type="entry name" value="Dynein_IC"/>
</dbReference>
<feature type="region of interest" description="Disordered" evidence="12">
    <location>
        <begin position="513"/>
        <end position="541"/>
    </location>
</feature>
<dbReference type="AlphaFoldDB" id="A0AAE0FEY7"/>
<proteinExistence type="inferred from homology"/>
<dbReference type="PANTHER" id="PTHR12442">
    <property type="entry name" value="DYNEIN INTERMEDIATE CHAIN"/>
    <property type="match status" value="1"/>
</dbReference>
<evidence type="ECO:0000256" key="11">
    <source>
        <dbReference type="ARBA" id="ARBA00023273"/>
    </source>
</evidence>
<keyword evidence="14" id="KW-1185">Reference proteome</keyword>
<evidence type="ECO:0000256" key="5">
    <source>
        <dbReference type="ARBA" id="ARBA00022701"/>
    </source>
</evidence>
<gene>
    <name evidence="13" type="ORF">CYMTET_32392</name>
</gene>
<keyword evidence="9" id="KW-0505">Motor protein</keyword>
<comment type="similarity">
    <text evidence="2">Belongs to the dynein intermediate chain family.</text>
</comment>
<reference evidence="13 14" key="1">
    <citation type="journal article" date="2015" name="Genome Biol. Evol.">
        <title>Comparative Genomics of a Bacterivorous Green Alga Reveals Evolutionary Causalities and Consequences of Phago-Mixotrophic Mode of Nutrition.</title>
        <authorList>
            <person name="Burns J.A."/>
            <person name="Paasch A."/>
            <person name="Narechania A."/>
            <person name="Kim E."/>
        </authorList>
    </citation>
    <scope>NUCLEOTIDE SEQUENCE [LARGE SCALE GENOMIC DNA]</scope>
    <source>
        <strain evidence="13 14">PLY_AMNH</strain>
    </source>
</reference>
<feature type="region of interest" description="Disordered" evidence="12">
    <location>
        <begin position="551"/>
        <end position="570"/>
    </location>
</feature>
<dbReference type="GO" id="GO:0036157">
    <property type="term" value="C:outer dynein arm"/>
    <property type="evidence" value="ECO:0007669"/>
    <property type="project" value="TreeGrafter"/>
</dbReference>
<keyword evidence="13" id="KW-0282">Flagellum</keyword>
<evidence type="ECO:0000256" key="6">
    <source>
        <dbReference type="ARBA" id="ARBA00022737"/>
    </source>
</evidence>
<evidence type="ECO:0000256" key="8">
    <source>
        <dbReference type="ARBA" id="ARBA00023069"/>
    </source>
</evidence>
<protein>
    <submittedName>
        <fullName evidence="13">Dynein, 70 kDa intermediate chain, flagellar outer arm</fullName>
    </submittedName>
</protein>
<dbReference type="GO" id="GO:0005874">
    <property type="term" value="C:microtubule"/>
    <property type="evidence" value="ECO:0007669"/>
    <property type="project" value="UniProtKB-KW"/>
</dbReference>
<evidence type="ECO:0000256" key="7">
    <source>
        <dbReference type="ARBA" id="ARBA00023017"/>
    </source>
</evidence>
<keyword evidence="11" id="KW-0966">Cell projection</keyword>
<sequence length="570" mass="64519">MEIYYMYTKHRREFGRHPNFADEPAEVLADLRPDSNVASDYIDRNPCITNVQVVPEMSEHEANTEMVEYKNTGMFHIEGGWPKDIDPTEVEHTIRYRKKVEKDEDYIAAIAQLGGQVEELIKQNNAIDIYEEYFEGEVLDHSSEQPYAKTLTVLRDPSPMKRSASYISWHPDGSRKFAVAYASLQFQQQPDGMPTSSYIWDVNNPNTPEMEMMCPSQMVCTVYNPKDPNILVCGLYNGQVCYYDTRKSTRAIDTSPIENSHRDPVYDIVWLQSKTGTECSSVSTDGNTFWWDIRRLGEPVDQMTFQEKGGNFILGAVCMDYEPSAGPTKFMAGTEQGTVLLCNRKAKNPADRVSGSFLGHHGPVYSLQRNPFFTKYFISVGDWTARLWMEDCKTPIMTTKYHEHYLMGGTWSPTRPGVFYTIKTDGTLDCWDYFYKQNDPTLSIQVTDVGLTAMKCQDSGKLLAIGAVDGSVTLLEMCDGLSTMQPNEKAAVNAMFERETKREKNLEAKAKELRLKAKREGGGGDANKGATQLDDSPEAAKAIEKEFYDQVKKEEVEETNPLDVDVKDGE</sequence>
<keyword evidence="7" id="KW-0243">Dynein</keyword>
<dbReference type="SMART" id="SM00320">
    <property type="entry name" value="WD40"/>
    <property type="match status" value="5"/>
</dbReference>
<evidence type="ECO:0000256" key="10">
    <source>
        <dbReference type="ARBA" id="ARBA00023212"/>
    </source>
</evidence>
<dbReference type="Proteomes" id="UP001190700">
    <property type="component" value="Unassembled WGS sequence"/>
</dbReference>
<keyword evidence="4" id="KW-0853">WD repeat</keyword>
<dbReference type="Gene3D" id="2.130.10.10">
    <property type="entry name" value="YVTN repeat-like/Quinoprotein amine dehydrogenase"/>
    <property type="match status" value="2"/>
</dbReference>
<organism evidence="13 14">
    <name type="scientific">Cymbomonas tetramitiformis</name>
    <dbReference type="NCBI Taxonomy" id="36881"/>
    <lineage>
        <taxon>Eukaryota</taxon>
        <taxon>Viridiplantae</taxon>
        <taxon>Chlorophyta</taxon>
        <taxon>Pyramimonadophyceae</taxon>
        <taxon>Pyramimonadales</taxon>
        <taxon>Pyramimonadaceae</taxon>
        <taxon>Cymbomonas</taxon>
    </lineage>
</organism>